<sequence>MKKHVLTAAFLLLIANSIFAQELKTINYSTSEINDSQLSLSENWAAYIDQNVVTIYNGKIQNQSNSKAKNLNIELYLTPKGAEETAGVIQGYSLAKVPFKTIDKNSNLVGVHIKSDLTEVPPAGIYDPVLVLTDKNGKVLNYQNVHNSIESKDGVLAIYKVPVTPEGAVTAKPDLYPTVKMDIKEDNSVVLEKDWQVEVDFKNFMVKVIGGDITNKTDQDLNNLVLDVFLTKEEQTKIDSNFDAVHIASAELKKIEKFKKFVDTTISTNLTRIPETGTYHILLTLSVKDDKGNPVVRTKRAFLETISF</sequence>
<evidence type="ECO:0000313" key="3">
    <source>
        <dbReference type="Proteomes" id="UP000552241"/>
    </source>
</evidence>
<feature type="signal peptide" evidence="1">
    <location>
        <begin position="1"/>
        <end position="20"/>
    </location>
</feature>
<evidence type="ECO:0000313" key="2">
    <source>
        <dbReference type="EMBL" id="MBA5630486.1"/>
    </source>
</evidence>
<dbReference type="AlphaFoldDB" id="A0A838ZU17"/>
<dbReference type="RefSeq" id="WP_182044081.1">
    <property type="nucleotide sequence ID" value="NZ_JACDZE010000004.1"/>
</dbReference>
<evidence type="ECO:0000256" key="1">
    <source>
        <dbReference type="SAM" id="SignalP"/>
    </source>
</evidence>
<protein>
    <submittedName>
        <fullName evidence="2">Uncharacterized protein</fullName>
    </submittedName>
</protein>
<reference evidence="2 3" key="1">
    <citation type="submission" date="2020-07" db="EMBL/GenBank/DDBJ databases">
        <title>Moheibacter lacus sp. nov., a member of the family Flavobacteriaceae isolated from freshwater lake sediment.</title>
        <authorList>
            <person name="Liu Y."/>
        </authorList>
    </citation>
    <scope>NUCLEOTIDE SEQUENCE [LARGE SCALE GENOMIC DNA]</scope>
    <source>
        <strain evidence="2 3">BDHS18</strain>
    </source>
</reference>
<gene>
    <name evidence="2" type="ORF">HU137_11940</name>
</gene>
<dbReference type="EMBL" id="JACDZE010000004">
    <property type="protein sequence ID" value="MBA5630486.1"/>
    <property type="molecule type" value="Genomic_DNA"/>
</dbReference>
<dbReference type="Proteomes" id="UP000552241">
    <property type="component" value="Unassembled WGS sequence"/>
</dbReference>
<comment type="caution">
    <text evidence="2">The sequence shown here is derived from an EMBL/GenBank/DDBJ whole genome shotgun (WGS) entry which is preliminary data.</text>
</comment>
<feature type="chain" id="PRO_5032331550" evidence="1">
    <location>
        <begin position="21"/>
        <end position="308"/>
    </location>
</feature>
<proteinExistence type="predicted"/>
<keyword evidence="1" id="KW-0732">Signal</keyword>
<keyword evidence="3" id="KW-1185">Reference proteome</keyword>
<accession>A0A838ZU17</accession>
<name>A0A838ZU17_9FLAO</name>
<organism evidence="2 3">
    <name type="scientific">Moheibacter lacus</name>
    <dbReference type="NCBI Taxonomy" id="2745851"/>
    <lineage>
        <taxon>Bacteria</taxon>
        <taxon>Pseudomonadati</taxon>
        <taxon>Bacteroidota</taxon>
        <taxon>Flavobacteriia</taxon>
        <taxon>Flavobacteriales</taxon>
        <taxon>Weeksellaceae</taxon>
        <taxon>Moheibacter</taxon>
    </lineage>
</organism>